<dbReference type="PANTHER" id="PTHR11109">
    <property type="entry name" value="GTP CYCLOHYDROLASE I"/>
    <property type="match status" value="1"/>
</dbReference>
<dbReference type="InParanoid" id="A0A0G4ER85"/>
<dbReference type="GO" id="GO:0005737">
    <property type="term" value="C:cytoplasm"/>
    <property type="evidence" value="ECO:0007669"/>
    <property type="project" value="TreeGrafter"/>
</dbReference>
<dbReference type="NCBIfam" id="NF006825">
    <property type="entry name" value="PRK09347.1-2"/>
    <property type="match status" value="1"/>
</dbReference>
<keyword evidence="5" id="KW-0547">Nucleotide-binding</keyword>
<evidence type="ECO:0000256" key="8">
    <source>
        <dbReference type="ARBA" id="ARBA00030854"/>
    </source>
</evidence>
<dbReference type="OrthoDB" id="4966at2759"/>
<dbReference type="GO" id="GO:0003934">
    <property type="term" value="F:GTP cyclohydrolase I activity"/>
    <property type="evidence" value="ECO:0007669"/>
    <property type="project" value="UniProtKB-EC"/>
</dbReference>
<dbReference type="FunFam" id="3.30.1130.10:FF:000012">
    <property type="entry name" value="GTP cyclohydrolase 1"/>
    <property type="match status" value="1"/>
</dbReference>
<feature type="compositionally biased region" description="Acidic residues" evidence="9">
    <location>
        <begin position="150"/>
        <end position="162"/>
    </location>
</feature>
<feature type="compositionally biased region" description="Basic and acidic residues" evidence="9">
    <location>
        <begin position="179"/>
        <end position="189"/>
    </location>
</feature>
<dbReference type="InterPro" id="IPR018234">
    <property type="entry name" value="GTP_CycHdrlase_I_CS"/>
</dbReference>
<dbReference type="EMBL" id="CDMY01000288">
    <property type="protein sequence ID" value="CEL99776.1"/>
    <property type="molecule type" value="Genomic_DNA"/>
</dbReference>
<dbReference type="InterPro" id="IPR043134">
    <property type="entry name" value="GTP-CH-I_N"/>
</dbReference>
<comment type="similarity">
    <text evidence="2">Belongs to the GTP cyclohydrolase I family.</text>
</comment>
<dbReference type="AlphaFoldDB" id="A0A0G4ER85"/>
<dbReference type="InterPro" id="IPR001474">
    <property type="entry name" value="GTP_CycHdrlase_I"/>
</dbReference>
<protein>
    <recommendedName>
        <fullName evidence="4">GTP cyclohydrolase 1</fullName>
        <ecNumber evidence="3">3.5.4.16</ecNumber>
    </recommendedName>
    <alternativeName>
        <fullName evidence="8">GTP cyclohydrolase I</fullName>
    </alternativeName>
</protein>
<dbReference type="VEuPathDB" id="CryptoDB:Vbra_5322"/>
<dbReference type="Pfam" id="PF01227">
    <property type="entry name" value="GTP_cyclohydroI"/>
    <property type="match status" value="1"/>
</dbReference>
<sequence length="472" mass="51614">MNTTRQGQPHHPPSQWRRKGPAAAAHPIPHTHPPTHPPTPQHTHDAHSEMVNGALPNGVHPYPIHDGIVAMEVAAGAGRGAKSRGRNNRSRKNRRGGRGGAGAGGQQGVENGHVGDAAAAGGPVETSVLHNGHGLNGHPPQPPQHHQHAEEEDEEAADDGEGQEGANPISRLPMHPSNSHHDRYRRVQDDDHEEMSFSRPSSSPSPISRSNDPLHGVRETLPETFQAVAAQNGDQQQRGAEGELNRLRVPGGLTERHLRRSPPSFPTSGSSNKQHEPEEELSLMNIADSMEKIIKELGEDPSRDGLLKTPMRYAESMSYLTSGYKQKLADVVNDAIFDVDCKEMVIVRDINIFSLCEHHLLPFMGKCDIGYIPNGKVLGLSKLARIAEMFSRRLQVQERLCKEIAEAIDEAVKPLGVGVVIRATHMCMVMRGVSKPGALTITSAVLGCFRRQHKTRAEFLNLIAQDRRDIFS</sequence>
<keyword evidence="7" id="KW-0342">GTP-binding</keyword>
<dbReference type="PANTHER" id="PTHR11109:SF7">
    <property type="entry name" value="GTP CYCLOHYDROLASE 1"/>
    <property type="match status" value="1"/>
</dbReference>
<feature type="region of interest" description="Disordered" evidence="9">
    <location>
        <begin position="1"/>
        <end position="58"/>
    </location>
</feature>
<feature type="compositionally biased region" description="Basic residues" evidence="9">
    <location>
        <begin position="81"/>
        <end position="97"/>
    </location>
</feature>
<feature type="region of interest" description="Disordered" evidence="9">
    <location>
        <begin position="77"/>
        <end position="216"/>
    </location>
</feature>
<dbReference type="STRING" id="1169540.A0A0G4ER85"/>
<evidence type="ECO:0000256" key="7">
    <source>
        <dbReference type="ARBA" id="ARBA00023134"/>
    </source>
</evidence>
<feature type="compositionally biased region" description="Gly residues" evidence="9">
    <location>
        <begin position="98"/>
        <end position="107"/>
    </location>
</feature>
<accession>A0A0G4ER85</accession>
<dbReference type="InterPro" id="IPR043133">
    <property type="entry name" value="GTP-CH-I_C/QueF"/>
</dbReference>
<evidence type="ECO:0000313" key="11">
    <source>
        <dbReference type="EMBL" id="CEL99776.1"/>
    </source>
</evidence>
<evidence type="ECO:0000256" key="5">
    <source>
        <dbReference type="ARBA" id="ARBA00022741"/>
    </source>
</evidence>
<dbReference type="CDD" id="cd00642">
    <property type="entry name" value="GTP_cyclohydro1"/>
    <property type="match status" value="1"/>
</dbReference>
<name>A0A0G4ER85_VITBC</name>
<dbReference type="GO" id="GO:0008270">
    <property type="term" value="F:zinc ion binding"/>
    <property type="evidence" value="ECO:0007669"/>
    <property type="project" value="TreeGrafter"/>
</dbReference>
<dbReference type="NCBIfam" id="TIGR00063">
    <property type="entry name" value="folE"/>
    <property type="match status" value="1"/>
</dbReference>
<dbReference type="PROSITE" id="PS00859">
    <property type="entry name" value="GTP_CYCLOHYDROL_1_1"/>
    <property type="match status" value="1"/>
</dbReference>
<evidence type="ECO:0000259" key="10">
    <source>
        <dbReference type="Pfam" id="PF01227"/>
    </source>
</evidence>
<evidence type="ECO:0000313" key="12">
    <source>
        <dbReference type="Proteomes" id="UP000041254"/>
    </source>
</evidence>
<feature type="compositionally biased region" description="Pro residues" evidence="9">
    <location>
        <begin position="30"/>
        <end position="40"/>
    </location>
</feature>
<dbReference type="NCBIfam" id="NF006826">
    <property type="entry name" value="PRK09347.1-3"/>
    <property type="match status" value="1"/>
</dbReference>
<feature type="region of interest" description="Disordered" evidence="9">
    <location>
        <begin position="231"/>
        <end position="279"/>
    </location>
</feature>
<dbReference type="Proteomes" id="UP000041254">
    <property type="component" value="Unassembled WGS sequence"/>
</dbReference>
<dbReference type="GO" id="GO:0046654">
    <property type="term" value="P:tetrahydrofolate biosynthetic process"/>
    <property type="evidence" value="ECO:0007669"/>
    <property type="project" value="InterPro"/>
</dbReference>
<evidence type="ECO:0000256" key="9">
    <source>
        <dbReference type="SAM" id="MobiDB-lite"/>
    </source>
</evidence>
<dbReference type="UniPathway" id="UPA00848">
    <property type="reaction ID" value="UER00151"/>
</dbReference>
<proteinExistence type="inferred from homology"/>
<evidence type="ECO:0000256" key="4">
    <source>
        <dbReference type="ARBA" id="ARBA00017272"/>
    </source>
</evidence>
<dbReference type="GO" id="GO:0006729">
    <property type="term" value="P:tetrahydrobiopterin biosynthetic process"/>
    <property type="evidence" value="ECO:0007669"/>
    <property type="project" value="TreeGrafter"/>
</dbReference>
<dbReference type="GO" id="GO:0005525">
    <property type="term" value="F:GTP binding"/>
    <property type="evidence" value="ECO:0007669"/>
    <property type="project" value="UniProtKB-KW"/>
</dbReference>
<feature type="compositionally biased region" description="Low complexity" evidence="9">
    <location>
        <begin position="197"/>
        <end position="210"/>
    </location>
</feature>
<feature type="domain" description="GTP cyclohydrolase I" evidence="10">
    <location>
        <begin position="287"/>
        <end position="463"/>
    </location>
</feature>
<dbReference type="HAMAP" id="MF_00223">
    <property type="entry name" value="FolE"/>
    <property type="match status" value="1"/>
</dbReference>
<comment type="pathway">
    <text evidence="1">Cofactor biosynthesis; 7,8-dihydroneopterin triphosphate biosynthesis; 7,8-dihydroneopterin triphosphate from GTP: step 1/1.</text>
</comment>
<dbReference type="InterPro" id="IPR020602">
    <property type="entry name" value="GTP_CycHdrlase_I_dom"/>
</dbReference>
<keyword evidence="6" id="KW-0378">Hydrolase</keyword>
<gene>
    <name evidence="11" type="ORF">Vbra_5322</name>
</gene>
<dbReference type="Gene3D" id="1.10.286.10">
    <property type="match status" value="1"/>
</dbReference>
<evidence type="ECO:0000256" key="3">
    <source>
        <dbReference type="ARBA" id="ARBA00012715"/>
    </source>
</evidence>
<dbReference type="Gene3D" id="3.30.1130.10">
    <property type="match status" value="1"/>
</dbReference>
<reference evidence="11 12" key="1">
    <citation type="submission" date="2014-11" db="EMBL/GenBank/DDBJ databases">
        <authorList>
            <person name="Zhu J."/>
            <person name="Qi W."/>
            <person name="Song R."/>
        </authorList>
    </citation>
    <scope>NUCLEOTIDE SEQUENCE [LARGE SCALE GENOMIC DNA]</scope>
</reference>
<evidence type="ECO:0000256" key="2">
    <source>
        <dbReference type="ARBA" id="ARBA00008085"/>
    </source>
</evidence>
<organism evidence="11 12">
    <name type="scientific">Vitrella brassicaformis (strain CCMP3155)</name>
    <dbReference type="NCBI Taxonomy" id="1169540"/>
    <lineage>
        <taxon>Eukaryota</taxon>
        <taxon>Sar</taxon>
        <taxon>Alveolata</taxon>
        <taxon>Colpodellida</taxon>
        <taxon>Vitrellaceae</taxon>
        <taxon>Vitrella</taxon>
    </lineage>
</organism>
<evidence type="ECO:0000256" key="1">
    <source>
        <dbReference type="ARBA" id="ARBA00005080"/>
    </source>
</evidence>
<evidence type="ECO:0000256" key="6">
    <source>
        <dbReference type="ARBA" id="ARBA00022801"/>
    </source>
</evidence>
<keyword evidence="12" id="KW-1185">Reference proteome</keyword>
<dbReference type="EC" id="3.5.4.16" evidence="3"/>
<dbReference type="SUPFAM" id="SSF55620">
    <property type="entry name" value="Tetrahydrobiopterin biosynthesis enzymes-like"/>
    <property type="match status" value="1"/>
</dbReference>